<dbReference type="PANTHER" id="PTHR43861">
    <property type="entry name" value="TRANS-ACONITATE 2-METHYLTRANSFERASE-RELATED"/>
    <property type="match status" value="1"/>
</dbReference>
<keyword evidence="1" id="KW-0489">Methyltransferase</keyword>
<reference evidence="1" key="1">
    <citation type="submission" date="2020-10" db="EMBL/GenBank/DDBJ databases">
        <authorList>
            <person name="Castelo-Branco R."/>
            <person name="Eusebio N."/>
            <person name="Adriana R."/>
            <person name="Vieira A."/>
            <person name="Brugerolle De Fraissinette N."/>
            <person name="Rezende De Castro R."/>
            <person name="Schneider M.P."/>
            <person name="Vasconcelos V."/>
            <person name="Leao P.N."/>
        </authorList>
    </citation>
    <scope>NUCLEOTIDE SEQUENCE</scope>
    <source>
        <strain evidence="1">LEGE 11467</strain>
    </source>
</reference>
<sequence>MKTQIDTSAHPICPISGVQMKPWLLVPGDWLRATDNPFQLYWCEESQYGCLYPRPSASEIAHLYDYEGYYTHTTASRELDERSFLERLCLHIAWRLDRGSDLTADWFARHFGSTSQEVCEVGCGNGKLLGQLQAAGHTVIGVEPDAEARRLAMQNRGLQVFPGTAESMPAQVQSKRYDVVIMAHVLEHTLNPLLALENVMDLLKPNGKLVLETPNNAAVGLGWSGVTWFCLRVPEHLHFFTQPSLSAICEQVGLQVKASEFRGYCRQFSPPYIHTERQIWESLNSLGSCRDDLPSINSSQKAWLLLLRTIFAREEQKYDCVRVIAERQESAKYAK</sequence>
<dbReference type="GO" id="GO:0008168">
    <property type="term" value="F:methyltransferase activity"/>
    <property type="evidence" value="ECO:0007669"/>
    <property type="project" value="UniProtKB-KW"/>
</dbReference>
<organism evidence="1 2">
    <name type="scientific">Zarconia navalis LEGE 11467</name>
    <dbReference type="NCBI Taxonomy" id="1828826"/>
    <lineage>
        <taxon>Bacteria</taxon>
        <taxon>Bacillati</taxon>
        <taxon>Cyanobacteriota</taxon>
        <taxon>Cyanophyceae</taxon>
        <taxon>Oscillatoriophycideae</taxon>
        <taxon>Oscillatoriales</taxon>
        <taxon>Oscillatoriales incertae sedis</taxon>
        <taxon>Zarconia</taxon>
        <taxon>Zarconia navalis</taxon>
    </lineage>
</organism>
<protein>
    <submittedName>
        <fullName evidence="1">Class I SAM-dependent methyltransferase</fullName>
    </submittedName>
</protein>
<dbReference type="InterPro" id="IPR029063">
    <property type="entry name" value="SAM-dependent_MTases_sf"/>
</dbReference>
<accession>A0A928Z7C0</accession>
<dbReference type="AlphaFoldDB" id="A0A928Z7C0"/>
<name>A0A928Z7C0_9CYAN</name>
<proteinExistence type="predicted"/>
<dbReference type="CDD" id="cd02440">
    <property type="entry name" value="AdoMet_MTases"/>
    <property type="match status" value="1"/>
</dbReference>
<dbReference type="Gene3D" id="3.40.50.150">
    <property type="entry name" value="Vaccinia Virus protein VP39"/>
    <property type="match status" value="1"/>
</dbReference>
<comment type="caution">
    <text evidence="1">The sequence shown here is derived from an EMBL/GenBank/DDBJ whole genome shotgun (WGS) entry which is preliminary data.</text>
</comment>
<keyword evidence="1" id="KW-0808">Transferase</keyword>
<dbReference type="Proteomes" id="UP000621799">
    <property type="component" value="Unassembled WGS sequence"/>
</dbReference>
<evidence type="ECO:0000313" key="1">
    <source>
        <dbReference type="EMBL" id="MBE9039219.1"/>
    </source>
</evidence>
<dbReference type="Pfam" id="PF13489">
    <property type="entry name" value="Methyltransf_23"/>
    <property type="match status" value="1"/>
</dbReference>
<dbReference type="RefSeq" id="WP_264319482.1">
    <property type="nucleotide sequence ID" value="NZ_JADEXN010000002.1"/>
</dbReference>
<evidence type="ECO:0000313" key="2">
    <source>
        <dbReference type="Proteomes" id="UP000621799"/>
    </source>
</evidence>
<dbReference type="SUPFAM" id="SSF53335">
    <property type="entry name" value="S-adenosyl-L-methionine-dependent methyltransferases"/>
    <property type="match status" value="1"/>
</dbReference>
<gene>
    <name evidence="1" type="ORF">IQ235_00215</name>
</gene>
<dbReference type="GO" id="GO:0032259">
    <property type="term" value="P:methylation"/>
    <property type="evidence" value="ECO:0007669"/>
    <property type="project" value="UniProtKB-KW"/>
</dbReference>
<keyword evidence="2" id="KW-1185">Reference proteome</keyword>
<dbReference type="EMBL" id="JADEXN010000002">
    <property type="protein sequence ID" value="MBE9039219.1"/>
    <property type="molecule type" value="Genomic_DNA"/>
</dbReference>